<keyword evidence="7" id="KW-1185">Reference proteome</keyword>
<comment type="cofactor">
    <cofactor evidence="1">
        <name>Mg(2+)</name>
        <dbReference type="ChEBI" id="CHEBI:18420"/>
    </cofactor>
</comment>
<feature type="domain" description="HpcH/HpaI aldolase/citrate lyase" evidence="5">
    <location>
        <begin position="9"/>
        <end position="211"/>
    </location>
</feature>
<protein>
    <submittedName>
        <fullName evidence="6">CoA ester lyase</fullName>
    </submittedName>
</protein>
<reference evidence="6" key="1">
    <citation type="submission" date="2022-01" db="EMBL/GenBank/DDBJ databases">
        <title>Microbacterium eymi and Microbacterium rhizovicinus sp. nov., isolated from the rhizospheric soil of Elymus tsukushiensis, a plant native to the Dokdo Islands, Republic of Korea.</title>
        <authorList>
            <person name="Hwang Y.J."/>
        </authorList>
    </citation>
    <scope>NUCLEOTIDE SEQUENCE</scope>
    <source>
        <strain evidence="6">KUDC0405</strain>
    </source>
</reference>
<evidence type="ECO:0000256" key="3">
    <source>
        <dbReference type="ARBA" id="ARBA00022842"/>
    </source>
</evidence>
<dbReference type="PIRSF" id="PIRSF015582">
    <property type="entry name" value="Cit_lyase_B"/>
    <property type="match status" value="1"/>
</dbReference>
<dbReference type="InterPro" id="IPR015813">
    <property type="entry name" value="Pyrv/PenolPyrv_kinase-like_dom"/>
</dbReference>
<dbReference type="SUPFAM" id="SSF51621">
    <property type="entry name" value="Phosphoenolpyruvate/pyruvate domain"/>
    <property type="match status" value="1"/>
</dbReference>
<keyword evidence="2" id="KW-0479">Metal-binding</keyword>
<evidence type="ECO:0000256" key="2">
    <source>
        <dbReference type="ARBA" id="ARBA00022723"/>
    </source>
</evidence>
<evidence type="ECO:0000313" key="7">
    <source>
        <dbReference type="Proteomes" id="UP001054811"/>
    </source>
</evidence>
<dbReference type="PANTHER" id="PTHR32308:SF10">
    <property type="entry name" value="CITRATE LYASE SUBUNIT BETA"/>
    <property type="match status" value="1"/>
</dbReference>
<proteinExistence type="predicted"/>
<evidence type="ECO:0000313" key="6">
    <source>
        <dbReference type="EMBL" id="UUT35249.1"/>
    </source>
</evidence>
<dbReference type="InterPro" id="IPR011206">
    <property type="entry name" value="Citrate_lyase_beta/mcl1/mcl2"/>
</dbReference>
<evidence type="ECO:0000256" key="4">
    <source>
        <dbReference type="SAM" id="MobiDB-lite"/>
    </source>
</evidence>
<sequence length="307" mass="32491">MSFTMGPALLFCPADRPERYAKAAARADAVILDLEDAVAPAAKAAARGHLIESELDPATTIVRINPLDTEHTASDLSTLAQTDYRTVMVAKSESAKKIGRLDPRFAVIALCETARGVAHAEKIAALENVVALMWGAEDLVASLGGTSSRRKSGRYRDVTRYARSRVLLAAGAHGKAAIDAVHLDIGDAKGQTREAEDAVASGFAATACIHPGQVELIRAAYRPSAATVEWARAVLAAASGQRGVFAFEGRMVDEPVPAARPRGAHAGLRHPSSARPRRVPTQRVAGANAALRAASTRRSRSRSYSIE</sequence>
<dbReference type="Pfam" id="PF03328">
    <property type="entry name" value="HpcH_HpaI"/>
    <property type="match status" value="1"/>
</dbReference>
<dbReference type="EMBL" id="CP091139">
    <property type="protein sequence ID" value="UUT35249.1"/>
    <property type="molecule type" value="Genomic_DNA"/>
</dbReference>
<keyword evidence="3" id="KW-0460">Magnesium</keyword>
<feature type="compositionally biased region" description="Low complexity" evidence="4">
    <location>
        <begin position="283"/>
        <end position="294"/>
    </location>
</feature>
<feature type="region of interest" description="Disordered" evidence="4">
    <location>
        <begin position="256"/>
        <end position="307"/>
    </location>
</feature>
<name>A0ABY5NJE3_9MICO</name>
<dbReference type="Gene3D" id="3.20.20.60">
    <property type="entry name" value="Phosphoenolpyruvate-binding domains"/>
    <property type="match status" value="1"/>
</dbReference>
<dbReference type="GO" id="GO:0016829">
    <property type="term" value="F:lyase activity"/>
    <property type="evidence" value="ECO:0007669"/>
    <property type="project" value="UniProtKB-KW"/>
</dbReference>
<organism evidence="6 7">
    <name type="scientific">Microbacterium elymi</name>
    <dbReference type="NCBI Taxonomy" id="2909587"/>
    <lineage>
        <taxon>Bacteria</taxon>
        <taxon>Bacillati</taxon>
        <taxon>Actinomycetota</taxon>
        <taxon>Actinomycetes</taxon>
        <taxon>Micrococcales</taxon>
        <taxon>Microbacteriaceae</taxon>
        <taxon>Microbacterium</taxon>
    </lineage>
</organism>
<dbReference type="Proteomes" id="UP001054811">
    <property type="component" value="Chromosome"/>
</dbReference>
<accession>A0ABY5NJE3</accession>
<gene>
    <name evidence="6" type="ORF">L2X98_34175</name>
</gene>
<keyword evidence="6" id="KW-0456">Lyase</keyword>
<dbReference type="InterPro" id="IPR040442">
    <property type="entry name" value="Pyrv_kinase-like_dom_sf"/>
</dbReference>
<dbReference type="InterPro" id="IPR005000">
    <property type="entry name" value="Aldolase/citrate-lyase_domain"/>
</dbReference>
<dbReference type="PANTHER" id="PTHR32308">
    <property type="entry name" value="LYASE BETA SUBUNIT, PUTATIVE (AFU_ORTHOLOGUE AFUA_4G13030)-RELATED"/>
    <property type="match status" value="1"/>
</dbReference>
<evidence type="ECO:0000256" key="1">
    <source>
        <dbReference type="ARBA" id="ARBA00001946"/>
    </source>
</evidence>
<evidence type="ECO:0000259" key="5">
    <source>
        <dbReference type="Pfam" id="PF03328"/>
    </source>
</evidence>